<dbReference type="PRINTS" id="PR00252">
    <property type="entry name" value="NRIONCHANNEL"/>
</dbReference>
<dbReference type="GO" id="GO:0022848">
    <property type="term" value="F:acetylcholine-gated monoatomic cation-selective channel activity"/>
    <property type="evidence" value="ECO:0007669"/>
    <property type="project" value="InterPro"/>
</dbReference>
<protein>
    <submittedName>
        <fullName evidence="19">Cholinergic receptor nicotinic alpha 1 subunit</fullName>
    </submittedName>
</protein>
<keyword evidence="12 16" id="KW-0407">Ion channel</keyword>
<sequence length="376" mass="42749">HSPWQLVSFAISAGLVLGSKHETRLVAKLFEGYNSVVRPVEDHRQPVEVTVGLQLIQLINVDEVNQIVTTNVRLKQQWVDYNLKWNPDDYGGVKKIHIPSEKIWHPDFVLYNNADGDFAIVKFTKVLLDYTGHITWTPPAIFKSYCEIIVTHFPFDEQNCTMKLGTWTYDGSVVVINPVRDDPLVGVGINFMESGEWVIKESRGWKHWVFYACCPSTPYLDITYHFVMQRLPLYFIVNVIIPCLLFSFLTGLVFYLPTDSGEKMTLSISVLLSLTVFLLVILIPSTSSAVPLIGKYMLFTMVFVIASIIITVIVINTHHRSPSTHVMPEWVRKAAEEWKYVAMVMDHILLAVFMLVCIIGTLAVFAGRLIELNQQG</sequence>
<name>A0A8C2NVU7_CAPHI</name>
<dbReference type="Pfam" id="PF02931">
    <property type="entry name" value="Neur_chan_LBD"/>
    <property type="match status" value="1"/>
</dbReference>
<dbReference type="InterPro" id="IPR018000">
    <property type="entry name" value="Neurotransmitter_ion_chnl_CS"/>
</dbReference>
<dbReference type="InterPro" id="IPR006202">
    <property type="entry name" value="Neur_chan_lig-bd"/>
</dbReference>
<evidence type="ECO:0000256" key="11">
    <source>
        <dbReference type="ARBA" id="ARBA00023286"/>
    </source>
</evidence>
<dbReference type="GO" id="GO:0045211">
    <property type="term" value="C:postsynaptic membrane"/>
    <property type="evidence" value="ECO:0007669"/>
    <property type="project" value="InterPro"/>
</dbReference>
<keyword evidence="10" id="KW-0325">Glycoprotein</keyword>
<evidence type="ECO:0000256" key="1">
    <source>
        <dbReference type="ARBA" id="ARBA00022448"/>
    </source>
</evidence>
<evidence type="ECO:0000256" key="9">
    <source>
        <dbReference type="ARBA" id="ARBA00023170"/>
    </source>
</evidence>
<feature type="transmembrane region" description="Helical" evidence="16">
    <location>
        <begin position="348"/>
        <end position="370"/>
    </location>
</feature>
<evidence type="ECO:0000256" key="6">
    <source>
        <dbReference type="ARBA" id="ARBA00023065"/>
    </source>
</evidence>
<comment type="subcellular location">
    <subcellularLocation>
        <location evidence="13">Synaptic cell membrane</location>
        <topology evidence="13">Multi-pass membrane protein</topology>
    </subcellularLocation>
</comment>
<dbReference type="SUPFAM" id="SSF63712">
    <property type="entry name" value="Nicotinic receptor ligand binding domain-like"/>
    <property type="match status" value="1"/>
</dbReference>
<dbReference type="Gene3D" id="2.70.170.10">
    <property type="entry name" value="Neurotransmitter-gated ion-channel ligand-binding domain"/>
    <property type="match status" value="1"/>
</dbReference>
<dbReference type="CDD" id="cd19064">
    <property type="entry name" value="LGIC_TM_nAChR"/>
    <property type="match status" value="1"/>
</dbReference>
<dbReference type="InterPro" id="IPR002394">
    <property type="entry name" value="Nicotinic_acetylcholine_rcpt"/>
</dbReference>
<dbReference type="PROSITE" id="PS00236">
    <property type="entry name" value="NEUROTR_ION_CHANNEL"/>
    <property type="match status" value="1"/>
</dbReference>
<comment type="catalytic activity">
    <reaction evidence="15">
        <text>Na(+)(in) = Na(+)(out)</text>
        <dbReference type="Rhea" id="RHEA:34963"/>
        <dbReference type="ChEBI" id="CHEBI:29101"/>
    </reaction>
</comment>
<evidence type="ECO:0000313" key="19">
    <source>
        <dbReference type="Ensembl" id="ENSCHIP00010007663.1"/>
    </source>
</evidence>
<dbReference type="Gene3D" id="1.20.58.390">
    <property type="entry name" value="Neurotransmitter-gated ion-channel transmembrane domain"/>
    <property type="match status" value="1"/>
</dbReference>
<organism evidence="19">
    <name type="scientific">Capra hircus</name>
    <name type="common">Goat</name>
    <dbReference type="NCBI Taxonomy" id="9925"/>
    <lineage>
        <taxon>Eukaryota</taxon>
        <taxon>Metazoa</taxon>
        <taxon>Chordata</taxon>
        <taxon>Craniata</taxon>
        <taxon>Vertebrata</taxon>
        <taxon>Euteleostomi</taxon>
        <taxon>Mammalia</taxon>
        <taxon>Eutheria</taxon>
        <taxon>Laurasiatheria</taxon>
        <taxon>Artiodactyla</taxon>
        <taxon>Ruminantia</taxon>
        <taxon>Pecora</taxon>
        <taxon>Bovidae</taxon>
        <taxon>Caprinae</taxon>
        <taxon>Capra</taxon>
    </lineage>
</organism>
<evidence type="ECO:0000256" key="3">
    <source>
        <dbReference type="ARBA" id="ARBA00022692"/>
    </source>
</evidence>
<keyword evidence="3 16" id="KW-0812">Transmembrane</keyword>
<dbReference type="InterPro" id="IPR036719">
    <property type="entry name" value="Neuro-gated_channel_TM_sf"/>
</dbReference>
<dbReference type="PRINTS" id="PR00254">
    <property type="entry name" value="NICOTINICR"/>
</dbReference>
<evidence type="ECO:0000256" key="13">
    <source>
        <dbReference type="ARBA" id="ARBA00034099"/>
    </source>
</evidence>
<dbReference type="InterPro" id="IPR006029">
    <property type="entry name" value="Neurotrans-gated_channel_TM"/>
</dbReference>
<feature type="domain" description="Neurotransmitter-gated ion-channel transmembrane" evidence="18">
    <location>
        <begin position="239"/>
        <end position="335"/>
    </location>
</feature>
<evidence type="ECO:0000259" key="18">
    <source>
        <dbReference type="Pfam" id="PF02932"/>
    </source>
</evidence>
<evidence type="ECO:0000256" key="14">
    <source>
        <dbReference type="ARBA" id="ARBA00034430"/>
    </source>
</evidence>
<keyword evidence="11" id="KW-1071">Ligand-gated ion channel</keyword>
<dbReference type="GO" id="GO:0004888">
    <property type="term" value="F:transmembrane signaling receptor activity"/>
    <property type="evidence" value="ECO:0007669"/>
    <property type="project" value="InterPro"/>
</dbReference>
<proteinExistence type="inferred from homology"/>
<feature type="domain" description="Neurotransmitter-gated ion-channel ligand-binding" evidence="17">
    <location>
        <begin position="22"/>
        <end position="231"/>
    </location>
</feature>
<dbReference type="Ensembl" id="ENSCHIT00010010764.1">
    <property type="protein sequence ID" value="ENSCHIP00010007663.1"/>
    <property type="gene ID" value="ENSCHIG00010005398.1"/>
</dbReference>
<keyword evidence="8" id="KW-1015">Disulfide bond</keyword>
<keyword evidence="5" id="KW-0770">Synapse</keyword>
<dbReference type="NCBIfam" id="TIGR00860">
    <property type="entry name" value="LIC"/>
    <property type="match status" value="1"/>
</dbReference>
<dbReference type="InterPro" id="IPR038050">
    <property type="entry name" value="Neuro_actylchol_rec"/>
</dbReference>
<evidence type="ECO:0000259" key="17">
    <source>
        <dbReference type="Pfam" id="PF02931"/>
    </source>
</evidence>
<gene>
    <name evidence="19" type="primary">CHRNA1</name>
</gene>
<evidence type="ECO:0000256" key="7">
    <source>
        <dbReference type="ARBA" id="ARBA00023136"/>
    </source>
</evidence>
<evidence type="ECO:0000256" key="8">
    <source>
        <dbReference type="ARBA" id="ARBA00023157"/>
    </source>
</evidence>
<keyword evidence="16" id="KW-0732">Signal</keyword>
<evidence type="ECO:0000256" key="16">
    <source>
        <dbReference type="RuleBase" id="RU000687"/>
    </source>
</evidence>
<evidence type="ECO:0000256" key="12">
    <source>
        <dbReference type="ARBA" id="ARBA00023303"/>
    </source>
</evidence>
<dbReference type="InterPro" id="IPR006201">
    <property type="entry name" value="Neur_channel"/>
</dbReference>
<dbReference type="AlphaFoldDB" id="A0A8C2NVU7"/>
<feature type="transmembrane region" description="Helical" evidence="16">
    <location>
        <begin position="264"/>
        <end position="284"/>
    </location>
</feature>
<evidence type="ECO:0000256" key="4">
    <source>
        <dbReference type="ARBA" id="ARBA00022989"/>
    </source>
</evidence>
<reference evidence="19" key="2">
    <citation type="submission" date="2025-08" db="UniProtKB">
        <authorList>
            <consortium name="Ensembl"/>
        </authorList>
    </citation>
    <scope>IDENTIFICATION</scope>
</reference>
<reference evidence="19" key="1">
    <citation type="submission" date="2019-03" db="EMBL/GenBank/DDBJ databases">
        <title>Genome sequencing and reference-guided assembly of Black Bengal Goat (Capra hircus).</title>
        <authorList>
            <person name="Siddiki A.Z."/>
            <person name="Baten A."/>
            <person name="Billah M."/>
            <person name="Alam M.A.U."/>
            <person name="Shawrob K.S.M."/>
            <person name="Saha S."/>
            <person name="Chowdhury M."/>
            <person name="Rahman A.H."/>
            <person name="Stear M."/>
            <person name="Miah G."/>
            <person name="Das G.B."/>
            <person name="Hossain M.M."/>
            <person name="Kumkum M."/>
            <person name="Islam M.S."/>
            <person name="Mollah A.M."/>
            <person name="Ahsan A."/>
            <person name="Tusar F."/>
            <person name="Khan M.K.I."/>
        </authorList>
    </citation>
    <scope>NUCLEOTIDE SEQUENCE [LARGE SCALE GENOMIC DNA]</scope>
</reference>
<feature type="signal peptide" evidence="16">
    <location>
        <begin position="1"/>
        <end position="18"/>
    </location>
</feature>
<dbReference type="FunFam" id="1.20.58.390:FF:000052">
    <property type="entry name" value="Cholinergic receptor nicotinic alpha 1 subunit"/>
    <property type="match status" value="1"/>
</dbReference>
<keyword evidence="6 16" id="KW-0406">Ion transport</keyword>
<evidence type="ECO:0000256" key="10">
    <source>
        <dbReference type="ARBA" id="ARBA00023180"/>
    </source>
</evidence>
<evidence type="ECO:0000256" key="5">
    <source>
        <dbReference type="ARBA" id="ARBA00023018"/>
    </source>
</evidence>
<keyword evidence="1 16" id="KW-0813">Transport</keyword>
<dbReference type="Pfam" id="PF02932">
    <property type="entry name" value="Neur_chan_memb"/>
    <property type="match status" value="1"/>
</dbReference>
<comment type="similarity">
    <text evidence="16">Belongs to the ligand-gated ion channel (TC 1.A.9) family.</text>
</comment>
<dbReference type="SUPFAM" id="SSF90112">
    <property type="entry name" value="Neurotransmitter-gated ion-channel transmembrane pore"/>
    <property type="match status" value="1"/>
</dbReference>
<comment type="catalytic activity">
    <reaction evidence="14">
        <text>K(+)(in) = K(+)(out)</text>
        <dbReference type="Rhea" id="RHEA:29463"/>
        <dbReference type="ChEBI" id="CHEBI:29103"/>
    </reaction>
</comment>
<dbReference type="PANTHER" id="PTHR18945">
    <property type="entry name" value="NEUROTRANSMITTER GATED ION CHANNEL"/>
    <property type="match status" value="1"/>
</dbReference>
<dbReference type="InterPro" id="IPR036734">
    <property type="entry name" value="Neur_chan_lig-bd_sf"/>
</dbReference>
<dbReference type="FunFam" id="2.70.170.10:FF:000019">
    <property type="entry name" value="Putative acetylcholine receptor subunit alpha"/>
    <property type="match status" value="1"/>
</dbReference>
<keyword evidence="9" id="KW-0675">Receptor</keyword>
<keyword evidence="7 16" id="KW-0472">Membrane</keyword>
<feature type="transmembrane region" description="Helical" evidence="16">
    <location>
        <begin position="233"/>
        <end position="258"/>
    </location>
</feature>
<keyword evidence="4 16" id="KW-1133">Transmembrane helix</keyword>
<accession>A0A8C2NVU7</accession>
<keyword evidence="2" id="KW-1003">Cell membrane</keyword>
<feature type="chain" id="PRO_5034478317" evidence="16">
    <location>
        <begin position="19"/>
        <end position="376"/>
    </location>
</feature>
<evidence type="ECO:0000256" key="15">
    <source>
        <dbReference type="ARBA" id="ARBA00036239"/>
    </source>
</evidence>
<feature type="transmembrane region" description="Helical" evidence="16">
    <location>
        <begin position="296"/>
        <end position="315"/>
    </location>
</feature>
<evidence type="ECO:0000256" key="2">
    <source>
        <dbReference type="ARBA" id="ARBA00022475"/>
    </source>
</evidence>